<dbReference type="InterPro" id="IPR003661">
    <property type="entry name" value="HisK_dim/P_dom"/>
</dbReference>
<evidence type="ECO:0000256" key="8">
    <source>
        <dbReference type="ARBA" id="ARBA00023012"/>
    </source>
</evidence>
<dbReference type="InterPro" id="IPR000700">
    <property type="entry name" value="PAS-assoc_C"/>
</dbReference>
<dbReference type="CDD" id="cd00082">
    <property type="entry name" value="HisKA"/>
    <property type="match status" value="1"/>
</dbReference>
<keyword evidence="5" id="KW-0547">Nucleotide-binding</keyword>
<dbReference type="Gene3D" id="1.10.287.130">
    <property type="match status" value="1"/>
</dbReference>
<dbReference type="Gene3D" id="3.30.450.20">
    <property type="entry name" value="PAS domain"/>
    <property type="match status" value="2"/>
</dbReference>
<evidence type="ECO:0000256" key="2">
    <source>
        <dbReference type="ARBA" id="ARBA00012438"/>
    </source>
</evidence>
<feature type="transmembrane region" description="Helical" evidence="9">
    <location>
        <begin position="55"/>
        <end position="74"/>
    </location>
</feature>
<protein>
    <recommendedName>
        <fullName evidence="2">histidine kinase</fullName>
        <ecNumber evidence="2">2.7.13.3</ecNumber>
    </recommendedName>
</protein>
<comment type="caution">
    <text evidence="13">The sequence shown here is derived from an EMBL/GenBank/DDBJ whole genome shotgun (WGS) entry which is preliminary data.</text>
</comment>
<evidence type="ECO:0000256" key="6">
    <source>
        <dbReference type="ARBA" id="ARBA00022777"/>
    </source>
</evidence>
<feature type="domain" description="PAC" evidence="12">
    <location>
        <begin position="463"/>
        <end position="517"/>
    </location>
</feature>
<keyword evidence="7" id="KW-0067">ATP-binding</keyword>
<dbReference type="GO" id="GO:0000155">
    <property type="term" value="F:phosphorelay sensor kinase activity"/>
    <property type="evidence" value="ECO:0007669"/>
    <property type="project" value="InterPro"/>
</dbReference>
<dbReference type="SUPFAM" id="SSF55785">
    <property type="entry name" value="PYP-like sensor domain (PAS domain)"/>
    <property type="match status" value="2"/>
</dbReference>
<dbReference type="GO" id="GO:0005524">
    <property type="term" value="F:ATP binding"/>
    <property type="evidence" value="ECO:0007669"/>
    <property type="project" value="UniProtKB-KW"/>
</dbReference>
<dbReference type="SMART" id="SM00091">
    <property type="entry name" value="PAS"/>
    <property type="match status" value="2"/>
</dbReference>
<keyword evidence="4" id="KW-0808">Transferase</keyword>
<evidence type="ECO:0000256" key="7">
    <source>
        <dbReference type="ARBA" id="ARBA00022840"/>
    </source>
</evidence>
<organism evidence="13 14">
    <name type="scientific">Vineibacter terrae</name>
    <dbReference type="NCBI Taxonomy" id="2586908"/>
    <lineage>
        <taxon>Bacteria</taxon>
        <taxon>Pseudomonadati</taxon>
        <taxon>Pseudomonadota</taxon>
        <taxon>Alphaproteobacteria</taxon>
        <taxon>Hyphomicrobiales</taxon>
        <taxon>Vineibacter</taxon>
    </lineage>
</organism>
<feature type="domain" description="PAS" evidence="11">
    <location>
        <begin position="260"/>
        <end position="330"/>
    </location>
</feature>
<dbReference type="PANTHER" id="PTHR43065:SF46">
    <property type="entry name" value="C4-DICARBOXYLATE TRANSPORT SENSOR PROTEIN DCTB"/>
    <property type="match status" value="1"/>
</dbReference>
<feature type="domain" description="Histidine kinase" evidence="10">
    <location>
        <begin position="530"/>
        <end position="761"/>
    </location>
</feature>
<dbReference type="PRINTS" id="PR00344">
    <property type="entry name" value="BCTRLSENSOR"/>
</dbReference>
<gene>
    <name evidence="13" type="ORF">FHP25_15805</name>
</gene>
<dbReference type="EC" id="2.7.13.3" evidence="2"/>
<dbReference type="InterPro" id="IPR003594">
    <property type="entry name" value="HATPase_dom"/>
</dbReference>
<dbReference type="InterPro" id="IPR035965">
    <property type="entry name" value="PAS-like_dom_sf"/>
</dbReference>
<dbReference type="InterPro" id="IPR013656">
    <property type="entry name" value="PAS_4"/>
</dbReference>
<reference evidence="13 14" key="1">
    <citation type="submission" date="2019-06" db="EMBL/GenBank/DDBJ databases">
        <title>New taxonomy in bacterial strain CC-CFT640, isolated from vineyard.</title>
        <authorList>
            <person name="Lin S.-Y."/>
            <person name="Tsai C.-F."/>
            <person name="Young C.-C."/>
        </authorList>
    </citation>
    <scope>NUCLEOTIDE SEQUENCE [LARGE SCALE GENOMIC DNA]</scope>
    <source>
        <strain evidence="13 14">CC-CFT640</strain>
    </source>
</reference>
<keyword evidence="6" id="KW-0418">Kinase</keyword>
<keyword evidence="9" id="KW-0812">Transmembrane</keyword>
<evidence type="ECO:0000259" key="12">
    <source>
        <dbReference type="PROSITE" id="PS50113"/>
    </source>
</evidence>
<dbReference type="Gene3D" id="3.30.565.10">
    <property type="entry name" value="Histidine kinase-like ATPase, C-terminal domain"/>
    <property type="match status" value="1"/>
</dbReference>
<name>A0A5C8PLH6_9HYPH</name>
<dbReference type="InterPro" id="IPR004358">
    <property type="entry name" value="Sig_transdc_His_kin-like_C"/>
</dbReference>
<keyword evidence="9" id="KW-1133">Transmembrane helix</keyword>
<dbReference type="GO" id="GO:0006355">
    <property type="term" value="P:regulation of DNA-templated transcription"/>
    <property type="evidence" value="ECO:0007669"/>
    <property type="project" value="InterPro"/>
</dbReference>
<sequence length="772" mass="83893">MKLNQWLDHRSADDWFRSAAAAGRDTLLPLSCAVSAGRTLGARSTAGWIGTPGTLIVGSLAGFGLLTTVVVAVAAGGSRAAGLQSWMLAALAICAIGLFGATILLWRAERAAAARQAAESATAAEAGAMRDIGKLEEALNVIPIGFALYDRHERLVAFNEPYNRMIRHIGGIDRTMVGLTYEQVLTHYEGQMKAAFPDRDLSAWKAEYLKRFHARTSIDLQWENGRVVRLAQIQIPSGGVVLMRMDVSDLKQREQEALAAQKRFDVLVNSLSDAVFSTDRDGRFSYVSGAMLPLLGYRPDELLGRRPHDITHPDDHAGLEACIERLRQNRGVSIAFAHRGLCKDGTIRQVDVRMMATERADSLGGEFAVTGVVRDVQRQHELAERLRYELQRLDSVVQSSGAAIVLVDRDMRIIMANNGFINAWPGRSAEDVIGKPLRALIENVGDQRVFDAWFAAGPSDPVERLEYENARTDRQGRRRIYHVTANPVRDTAGLVQHIVFLAVDATERREAEIQLFDTSRLATVGEMASGVAHEINQPLTIIRFAAESLLEQLQDTSPDVPLASVSGLVDAKLSRIVSQTERAALIIQELKGFARQPDAAPRPFDVPATLSAAAQLLREQLRLSGIEEELDLAPGCPPVLGHDSRLQQVIINLILNSRDAILERGAPGGEALRSGTIRIGARHLASTGKVVITVEDDGPGIPDAVLPRLFEPFFTTKPTGKGTGLGLSVGYQIVRQMGGTITAENRAEGGARFIMTLDAAPTDMDLPPPDAA</sequence>
<dbReference type="InterPro" id="IPR036097">
    <property type="entry name" value="HisK_dim/P_sf"/>
</dbReference>
<dbReference type="NCBIfam" id="TIGR00229">
    <property type="entry name" value="sensory_box"/>
    <property type="match status" value="2"/>
</dbReference>
<keyword evidence="3" id="KW-0597">Phosphoprotein</keyword>
<evidence type="ECO:0000313" key="13">
    <source>
        <dbReference type="EMBL" id="TXL74874.1"/>
    </source>
</evidence>
<comment type="catalytic activity">
    <reaction evidence="1">
        <text>ATP + protein L-histidine = ADP + protein N-phospho-L-histidine.</text>
        <dbReference type="EC" id="2.7.13.3"/>
    </reaction>
</comment>
<dbReference type="Pfam" id="PF12860">
    <property type="entry name" value="PAS_7"/>
    <property type="match status" value="1"/>
</dbReference>
<evidence type="ECO:0000313" key="14">
    <source>
        <dbReference type="Proteomes" id="UP000321638"/>
    </source>
</evidence>
<dbReference type="PROSITE" id="PS50112">
    <property type="entry name" value="PAS"/>
    <property type="match status" value="1"/>
</dbReference>
<dbReference type="PROSITE" id="PS50113">
    <property type="entry name" value="PAC"/>
    <property type="match status" value="1"/>
</dbReference>
<dbReference type="SUPFAM" id="SSF55874">
    <property type="entry name" value="ATPase domain of HSP90 chaperone/DNA topoisomerase II/histidine kinase"/>
    <property type="match status" value="1"/>
</dbReference>
<dbReference type="PROSITE" id="PS50109">
    <property type="entry name" value="HIS_KIN"/>
    <property type="match status" value="1"/>
</dbReference>
<accession>A0A5C8PLH6</accession>
<evidence type="ECO:0000259" key="10">
    <source>
        <dbReference type="PROSITE" id="PS50109"/>
    </source>
</evidence>
<dbReference type="Pfam" id="PF08448">
    <property type="entry name" value="PAS_4"/>
    <property type="match status" value="1"/>
</dbReference>
<dbReference type="EMBL" id="VDUZ01000016">
    <property type="protein sequence ID" value="TXL74874.1"/>
    <property type="molecule type" value="Genomic_DNA"/>
</dbReference>
<dbReference type="Pfam" id="PF00989">
    <property type="entry name" value="PAS"/>
    <property type="match status" value="1"/>
</dbReference>
<evidence type="ECO:0000256" key="9">
    <source>
        <dbReference type="SAM" id="Phobius"/>
    </source>
</evidence>
<dbReference type="CDD" id="cd00130">
    <property type="entry name" value="PAS"/>
    <property type="match status" value="2"/>
</dbReference>
<dbReference type="SMART" id="SM00388">
    <property type="entry name" value="HisKA"/>
    <property type="match status" value="1"/>
</dbReference>
<dbReference type="OrthoDB" id="7325042at2"/>
<dbReference type="Pfam" id="PF02518">
    <property type="entry name" value="HATPase_c"/>
    <property type="match status" value="1"/>
</dbReference>
<dbReference type="AlphaFoldDB" id="A0A5C8PLH6"/>
<evidence type="ECO:0000256" key="5">
    <source>
        <dbReference type="ARBA" id="ARBA00022741"/>
    </source>
</evidence>
<dbReference type="InterPro" id="IPR013767">
    <property type="entry name" value="PAS_fold"/>
</dbReference>
<keyword evidence="9" id="KW-0472">Membrane</keyword>
<dbReference type="SMART" id="SM00387">
    <property type="entry name" value="HATPase_c"/>
    <property type="match status" value="1"/>
</dbReference>
<keyword evidence="8" id="KW-0902">Two-component regulatory system</keyword>
<dbReference type="Pfam" id="PF00512">
    <property type="entry name" value="HisKA"/>
    <property type="match status" value="1"/>
</dbReference>
<dbReference type="SUPFAM" id="SSF47384">
    <property type="entry name" value="Homodimeric domain of signal transducing histidine kinase"/>
    <property type="match status" value="1"/>
</dbReference>
<evidence type="ECO:0000256" key="4">
    <source>
        <dbReference type="ARBA" id="ARBA00022679"/>
    </source>
</evidence>
<dbReference type="Proteomes" id="UP000321638">
    <property type="component" value="Unassembled WGS sequence"/>
</dbReference>
<dbReference type="InterPro" id="IPR036890">
    <property type="entry name" value="HATPase_C_sf"/>
</dbReference>
<keyword evidence="14" id="KW-1185">Reference proteome</keyword>
<feature type="transmembrane region" description="Helical" evidence="9">
    <location>
        <begin position="86"/>
        <end position="106"/>
    </location>
</feature>
<dbReference type="InterPro" id="IPR000014">
    <property type="entry name" value="PAS"/>
</dbReference>
<proteinExistence type="predicted"/>
<evidence type="ECO:0000259" key="11">
    <source>
        <dbReference type="PROSITE" id="PS50112"/>
    </source>
</evidence>
<evidence type="ECO:0000256" key="3">
    <source>
        <dbReference type="ARBA" id="ARBA00022553"/>
    </source>
</evidence>
<dbReference type="PANTHER" id="PTHR43065">
    <property type="entry name" value="SENSOR HISTIDINE KINASE"/>
    <property type="match status" value="1"/>
</dbReference>
<evidence type="ECO:0000256" key="1">
    <source>
        <dbReference type="ARBA" id="ARBA00000085"/>
    </source>
</evidence>
<dbReference type="InterPro" id="IPR005467">
    <property type="entry name" value="His_kinase_dom"/>
</dbReference>